<dbReference type="Pfam" id="PF19054">
    <property type="entry name" value="DUF5753"/>
    <property type="match status" value="1"/>
</dbReference>
<dbReference type="EMBL" id="JACHJO010000004">
    <property type="protein sequence ID" value="MBB6119454.1"/>
    <property type="molecule type" value="Genomic_DNA"/>
</dbReference>
<dbReference type="RefSeq" id="WP_184289394.1">
    <property type="nucleotide sequence ID" value="NZ_JACHJO010000004.1"/>
</dbReference>
<accession>A0A841IN07</accession>
<evidence type="ECO:0000259" key="1">
    <source>
        <dbReference type="PROSITE" id="PS50943"/>
    </source>
</evidence>
<dbReference type="InterPro" id="IPR001387">
    <property type="entry name" value="Cro/C1-type_HTH"/>
</dbReference>
<evidence type="ECO:0000313" key="2">
    <source>
        <dbReference type="EMBL" id="MBB6119454.1"/>
    </source>
</evidence>
<dbReference type="SUPFAM" id="SSF47413">
    <property type="entry name" value="lambda repressor-like DNA-binding domains"/>
    <property type="match status" value="1"/>
</dbReference>
<sequence>MALEPEKLTAGRARLGEALRRLRQDTGLSGERLARRCAMSQSKISKIETGRLTPTLVDIDRLLTALGATEEQSREVLALSRPANTEWQDKRTLWRRGLETRQDELRALESSATEMRYFLPTMVTGLLATPAHIRASLAHSPRDVSPVMSKKIRRQSVLGDHRRSFAFVLTEQAARWAIVPSEQMTAQIEHLIDVSGLPGVKLGVIPNGTVIPRGPMNTFTVYDDRPATLETFTGRLAFRDPRDVATYRKLFAMYEEHALFGEDARRRLRSWADDRPVSRWARGNPGFATGPRLAMGSAAVRGARSGLGRTPRRT</sequence>
<dbReference type="InterPro" id="IPR043917">
    <property type="entry name" value="DUF5753"/>
</dbReference>
<name>A0A841IN07_9ACTN</name>
<dbReference type="CDD" id="cd00093">
    <property type="entry name" value="HTH_XRE"/>
    <property type="match status" value="1"/>
</dbReference>
<dbReference type="Gene3D" id="1.10.260.40">
    <property type="entry name" value="lambda repressor-like DNA-binding domains"/>
    <property type="match status" value="1"/>
</dbReference>
<comment type="caution">
    <text evidence="2">The sequence shown here is derived from an EMBL/GenBank/DDBJ whole genome shotgun (WGS) entry which is preliminary data.</text>
</comment>
<dbReference type="Proteomes" id="UP000536604">
    <property type="component" value="Unassembled WGS sequence"/>
</dbReference>
<dbReference type="SMART" id="SM00530">
    <property type="entry name" value="HTH_XRE"/>
    <property type="match status" value="1"/>
</dbReference>
<keyword evidence="3" id="KW-1185">Reference proteome</keyword>
<dbReference type="PROSITE" id="PS50943">
    <property type="entry name" value="HTH_CROC1"/>
    <property type="match status" value="1"/>
</dbReference>
<dbReference type="InterPro" id="IPR010982">
    <property type="entry name" value="Lambda_DNA-bd_dom_sf"/>
</dbReference>
<dbReference type="AlphaFoldDB" id="A0A841IN07"/>
<dbReference type="GO" id="GO:0003677">
    <property type="term" value="F:DNA binding"/>
    <property type="evidence" value="ECO:0007669"/>
    <property type="project" value="InterPro"/>
</dbReference>
<evidence type="ECO:0000313" key="3">
    <source>
        <dbReference type="Proteomes" id="UP000536604"/>
    </source>
</evidence>
<dbReference type="Pfam" id="PF13560">
    <property type="entry name" value="HTH_31"/>
    <property type="match status" value="1"/>
</dbReference>
<reference evidence="2 3" key="1">
    <citation type="submission" date="2020-08" db="EMBL/GenBank/DDBJ databases">
        <title>Genomic Encyclopedia of Type Strains, Phase III (KMG-III): the genomes of soil and plant-associated and newly described type strains.</title>
        <authorList>
            <person name="Whitman W."/>
        </authorList>
    </citation>
    <scope>NUCLEOTIDE SEQUENCE [LARGE SCALE GENOMIC DNA]</scope>
    <source>
        <strain evidence="2 3">CECT 8712</strain>
    </source>
</reference>
<feature type="domain" description="HTH cro/C1-type" evidence="1">
    <location>
        <begin position="19"/>
        <end position="73"/>
    </location>
</feature>
<proteinExistence type="predicted"/>
<protein>
    <submittedName>
        <fullName evidence="2">Transcriptional regulator with XRE-family HTH domain</fullName>
    </submittedName>
</protein>
<gene>
    <name evidence="2" type="ORF">FHS13_001403</name>
</gene>
<organism evidence="2 3">
    <name type="scientific">Nocardiopsis algeriensis</name>
    <dbReference type="NCBI Taxonomy" id="1478215"/>
    <lineage>
        <taxon>Bacteria</taxon>
        <taxon>Bacillati</taxon>
        <taxon>Actinomycetota</taxon>
        <taxon>Actinomycetes</taxon>
        <taxon>Streptosporangiales</taxon>
        <taxon>Nocardiopsidaceae</taxon>
        <taxon>Nocardiopsis</taxon>
    </lineage>
</organism>